<protein>
    <recommendedName>
        <fullName evidence="4">Secreted protein</fullName>
    </recommendedName>
</protein>
<proteinExistence type="predicted"/>
<evidence type="ECO:0000313" key="2">
    <source>
        <dbReference type="EMBL" id="MFG6431252.1"/>
    </source>
</evidence>
<dbReference type="EMBL" id="JBIGHV010000005">
    <property type="protein sequence ID" value="MFG6431252.1"/>
    <property type="molecule type" value="Genomic_DNA"/>
</dbReference>
<keyword evidence="3" id="KW-1185">Reference proteome</keyword>
<organism evidence="2 3">
    <name type="scientific">Pelomonas parva</name>
    <dbReference type="NCBI Taxonomy" id="3299032"/>
    <lineage>
        <taxon>Bacteria</taxon>
        <taxon>Pseudomonadati</taxon>
        <taxon>Pseudomonadota</taxon>
        <taxon>Betaproteobacteria</taxon>
        <taxon>Burkholderiales</taxon>
        <taxon>Sphaerotilaceae</taxon>
        <taxon>Roseateles</taxon>
    </lineage>
</organism>
<sequence length="160" mass="17121">MRALLLWLLMLAQPIYGASSANLRLLGPAHWHAAPAVVAHQDDWLQPAVRLVQRVAKRVQALRAQTHARAHALGARHEHHGLLRHWHEPADEGVRTVAAADPAVADLVAGAAAGSAALVLGAPVRPLLVAAHTANGRWHMPPAPAWVDALHRPTPPPPRS</sequence>
<dbReference type="Proteomes" id="UP001606210">
    <property type="component" value="Unassembled WGS sequence"/>
</dbReference>
<name>A0ABW7F3N4_9BURK</name>
<evidence type="ECO:0008006" key="4">
    <source>
        <dbReference type="Google" id="ProtNLM"/>
    </source>
</evidence>
<keyword evidence="1" id="KW-0732">Signal</keyword>
<reference evidence="2 3" key="1">
    <citation type="submission" date="2024-08" db="EMBL/GenBank/DDBJ databases">
        <authorList>
            <person name="Lu H."/>
        </authorList>
    </citation>
    <scope>NUCLEOTIDE SEQUENCE [LARGE SCALE GENOMIC DNA]</scope>
    <source>
        <strain evidence="2 3">LYH14W</strain>
    </source>
</reference>
<comment type="caution">
    <text evidence="2">The sequence shown here is derived from an EMBL/GenBank/DDBJ whole genome shotgun (WGS) entry which is preliminary data.</text>
</comment>
<feature type="signal peptide" evidence="1">
    <location>
        <begin position="1"/>
        <end position="17"/>
    </location>
</feature>
<dbReference type="RefSeq" id="WP_394480176.1">
    <property type="nucleotide sequence ID" value="NZ_JBIGHV010000005.1"/>
</dbReference>
<gene>
    <name evidence="2" type="ORF">ACG00Y_15085</name>
</gene>
<evidence type="ECO:0000313" key="3">
    <source>
        <dbReference type="Proteomes" id="UP001606210"/>
    </source>
</evidence>
<evidence type="ECO:0000256" key="1">
    <source>
        <dbReference type="SAM" id="SignalP"/>
    </source>
</evidence>
<feature type="chain" id="PRO_5046637847" description="Secreted protein" evidence="1">
    <location>
        <begin position="18"/>
        <end position="160"/>
    </location>
</feature>
<accession>A0ABW7F3N4</accession>